<proteinExistence type="predicted"/>
<evidence type="ECO:0000313" key="4">
    <source>
        <dbReference type="Proteomes" id="UP001232148"/>
    </source>
</evidence>
<dbReference type="EMBL" id="MU843214">
    <property type="protein sequence ID" value="KAK2020570.1"/>
    <property type="molecule type" value="Genomic_DNA"/>
</dbReference>
<dbReference type="PANTHER" id="PTHR38248">
    <property type="entry name" value="FUNK1 6"/>
    <property type="match status" value="1"/>
</dbReference>
<evidence type="ECO:0000259" key="2">
    <source>
        <dbReference type="Pfam" id="PF17667"/>
    </source>
</evidence>
<evidence type="ECO:0000313" key="3">
    <source>
        <dbReference type="EMBL" id="KAK2020570.1"/>
    </source>
</evidence>
<keyword evidence="4" id="KW-1185">Reference proteome</keyword>
<dbReference type="Pfam" id="PF17667">
    <property type="entry name" value="Pkinase_fungal"/>
    <property type="match status" value="2"/>
</dbReference>
<sequence length="166" mass="19086">MEHDNSWQYPERDEEGDLVSEATDKGVVNVVRYYHHETVQVHKMGDDIYDNVPRGLDVTTAINYRPGRRMRPGHTVTDAPWKGRSRFSRKRPSSQTESALHPSKCISNKGRKRTIESVFVGTRAFRAIGALQGEQYSFMHDLELFFWVVTEGGVYKWREVERAGAA</sequence>
<evidence type="ECO:0000256" key="1">
    <source>
        <dbReference type="SAM" id="MobiDB-lite"/>
    </source>
</evidence>
<feature type="region of interest" description="Disordered" evidence="1">
    <location>
        <begin position="67"/>
        <end position="101"/>
    </location>
</feature>
<dbReference type="Proteomes" id="UP001232148">
    <property type="component" value="Unassembled WGS sequence"/>
</dbReference>
<name>A0AAD9H1A7_9PEZI</name>
<dbReference type="PANTHER" id="PTHR38248:SF2">
    <property type="entry name" value="FUNK1 11"/>
    <property type="match status" value="1"/>
</dbReference>
<gene>
    <name evidence="3" type="ORF">LX32DRAFT_716391</name>
</gene>
<feature type="domain" description="Fungal-type protein kinase" evidence="2">
    <location>
        <begin position="6"/>
        <end position="86"/>
    </location>
</feature>
<organism evidence="3 4">
    <name type="scientific">Colletotrichum zoysiae</name>
    <dbReference type="NCBI Taxonomy" id="1216348"/>
    <lineage>
        <taxon>Eukaryota</taxon>
        <taxon>Fungi</taxon>
        <taxon>Dikarya</taxon>
        <taxon>Ascomycota</taxon>
        <taxon>Pezizomycotina</taxon>
        <taxon>Sordariomycetes</taxon>
        <taxon>Hypocreomycetidae</taxon>
        <taxon>Glomerellales</taxon>
        <taxon>Glomerellaceae</taxon>
        <taxon>Colletotrichum</taxon>
        <taxon>Colletotrichum graminicola species complex</taxon>
    </lineage>
</organism>
<feature type="domain" description="Fungal-type protein kinase" evidence="2">
    <location>
        <begin position="117"/>
        <end position="149"/>
    </location>
</feature>
<feature type="compositionally biased region" description="Basic residues" evidence="1">
    <location>
        <begin position="83"/>
        <end position="92"/>
    </location>
</feature>
<reference evidence="3" key="1">
    <citation type="submission" date="2021-06" db="EMBL/GenBank/DDBJ databases">
        <title>Comparative genomics, transcriptomics and evolutionary studies reveal genomic signatures of adaptation to plant cell wall in hemibiotrophic fungi.</title>
        <authorList>
            <consortium name="DOE Joint Genome Institute"/>
            <person name="Baroncelli R."/>
            <person name="Diaz J.F."/>
            <person name="Benocci T."/>
            <person name="Peng M."/>
            <person name="Battaglia E."/>
            <person name="Haridas S."/>
            <person name="Andreopoulos W."/>
            <person name="Labutti K."/>
            <person name="Pangilinan J."/>
            <person name="Floch G.L."/>
            <person name="Makela M.R."/>
            <person name="Henrissat B."/>
            <person name="Grigoriev I.V."/>
            <person name="Crouch J.A."/>
            <person name="De Vries R.P."/>
            <person name="Sukno S.A."/>
            <person name="Thon M.R."/>
        </authorList>
    </citation>
    <scope>NUCLEOTIDE SEQUENCE</scope>
    <source>
        <strain evidence="3">MAFF235873</strain>
    </source>
</reference>
<protein>
    <recommendedName>
        <fullName evidence="2">Fungal-type protein kinase domain-containing protein</fullName>
    </recommendedName>
</protein>
<dbReference type="AlphaFoldDB" id="A0AAD9H1A7"/>
<accession>A0AAD9H1A7</accession>
<dbReference type="InterPro" id="IPR040976">
    <property type="entry name" value="Pkinase_fungal"/>
</dbReference>
<comment type="caution">
    <text evidence="3">The sequence shown here is derived from an EMBL/GenBank/DDBJ whole genome shotgun (WGS) entry which is preliminary data.</text>
</comment>